<keyword evidence="3" id="KW-1185">Reference proteome</keyword>
<reference evidence="2 3" key="1">
    <citation type="submission" date="2013-07" db="EMBL/GenBank/DDBJ databases">
        <authorList>
            <person name="Stoco P.H."/>
            <person name="Wagner G."/>
            <person name="Gerber A."/>
            <person name="Zaha A."/>
            <person name="Thompson C."/>
            <person name="Bartholomeu D.C."/>
            <person name="Luckemeyer D.D."/>
            <person name="Bahia D."/>
            <person name="Loreto E."/>
            <person name="Prestes E.B."/>
            <person name="Lima F.M."/>
            <person name="Rodrigues-Luiz G."/>
            <person name="Vallejo G.A."/>
            <person name="Filho J.F."/>
            <person name="Monteiro K.M."/>
            <person name="Tyler K.M."/>
            <person name="de Almeida L.G."/>
            <person name="Ortiz M.F."/>
            <person name="Siervo M.A."/>
            <person name="de Moraes M.H."/>
            <person name="Cunha O.L."/>
            <person name="Mendonca-Neto R."/>
            <person name="Silva R."/>
            <person name="Teixeira S.M."/>
            <person name="Murta S.M."/>
            <person name="Sincero T.C."/>
            <person name="Mendes T.A."/>
            <person name="Urmenyi T.P."/>
            <person name="Silva V.G."/>
            <person name="da Rocha W.D."/>
            <person name="Andersson B."/>
            <person name="Romanha A.J."/>
            <person name="Steindel M."/>
            <person name="de Vasconcelos A.T."/>
            <person name="Grisard E.C."/>
        </authorList>
    </citation>
    <scope>NUCLEOTIDE SEQUENCE [LARGE SCALE GENOMIC DNA]</scope>
    <source>
        <strain evidence="2 3">SC58</strain>
    </source>
</reference>
<dbReference type="OrthoDB" id="1158011at2759"/>
<feature type="compositionally biased region" description="Low complexity" evidence="1">
    <location>
        <begin position="279"/>
        <end position="288"/>
    </location>
</feature>
<feature type="region of interest" description="Disordered" evidence="1">
    <location>
        <begin position="310"/>
        <end position="338"/>
    </location>
</feature>
<dbReference type="VEuPathDB" id="TriTrypDB:TRSC58_04480"/>
<feature type="region of interest" description="Disordered" evidence="1">
    <location>
        <begin position="256"/>
        <end position="298"/>
    </location>
</feature>
<gene>
    <name evidence="2" type="ORF">TRSC58_04480</name>
</gene>
<evidence type="ECO:0000256" key="1">
    <source>
        <dbReference type="SAM" id="MobiDB-lite"/>
    </source>
</evidence>
<dbReference type="Proteomes" id="UP000031737">
    <property type="component" value="Unassembled WGS sequence"/>
</dbReference>
<evidence type="ECO:0000313" key="2">
    <source>
        <dbReference type="EMBL" id="ESL07827.1"/>
    </source>
</evidence>
<sequence length="346" mass="36525">MNHVCVSFTPARSLTSLSGTSPCKGQTTPRTREACIMALFAFLATTPLPRRTSSSSPAAVDLKWARRSAPPSAASTRSCGNRRTTSSSSSWRCGFLWRRTRSLAWGSLRRRYVTPEEKRRLAKESHHFSCAVCGMSSAWEVWKTQMEQHPPMSPEVGANLPRVTDQPQSNVEAPVVAAGEAEVAMTAPAALPDGPAATASATAAASTVLMAPATAGVTETVVEKHAGNSHVDQGAVAEAATAAQVTAARAESRVGSEAVVETGTKREEASAPAMKCRAPTTETKTTTQTKEEPQPHPQRCDEYGGVHATRHGLSSQLSEAPGQHRAGEEASPVGVPPSPVFSVFTL</sequence>
<organism evidence="2 3">
    <name type="scientific">Trypanosoma rangeli SC58</name>
    <dbReference type="NCBI Taxonomy" id="429131"/>
    <lineage>
        <taxon>Eukaryota</taxon>
        <taxon>Discoba</taxon>
        <taxon>Euglenozoa</taxon>
        <taxon>Kinetoplastea</taxon>
        <taxon>Metakinetoplastina</taxon>
        <taxon>Trypanosomatida</taxon>
        <taxon>Trypanosomatidae</taxon>
        <taxon>Trypanosoma</taxon>
        <taxon>Herpetosoma</taxon>
    </lineage>
</organism>
<feature type="compositionally biased region" description="Low complexity" evidence="1">
    <location>
        <begin position="67"/>
        <end position="89"/>
    </location>
</feature>
<proteinExistence type="predicted"/>
<comment type="caution">
    <text evidence="2">The sequence shown here is derived from an EMBL/GenBank/DDBJ whole genome shotgun (WGS) entry which is preliminary data.</text>
</comment>
<accession>A0A061J3E1</accession>
<dbReference type="AlphaFoldDB" id="A0A061J3E1"/>
<evidence type="ECO:0000313" key="3">
    <source>
        <dbReference type="Proteomes" id="UP000031737"/>
    </source>
</evidence>
<feature type="compositionally biased region" description="Basic and acidic residues" evidence="1">
    <location>
        <begin position="289"/>
        <end position="298"/>
    </location>
</feature>
<feature type="region of interest" description="Disordered" evidence="1">
    <location>
        <begin position="65"/>
        <end position="89"/>
    </location>
</feature>
<dbReference type="EMBL" id="AUPL01004480">
    <property type="protein sequence ID" value="ESL07827.1"/>
    <property type="molecule type" value="Genomic_DNA"/>
</dbReference>
<name>A0A061J3E1_TRYRA</name>
<protein>
    <submittedName>
        <fullName evidence="2">Uncharacterized protein</fullName>
    </submittedName>
</protein>